<keyword evidence="1" id="KW-0472">Membrane</keyword>
<comment type="caution">
    <text evidence="2">The sequence shown here is derived from an EMBL/GenBank/DDBJ whole genome shotgun (WGS) entry which is preliminary data.</text>
</comment>
<keyword evidence="1" id="KW-1133">Transmembrane helix</keyword>
<accession>A0A0F9H8U8</accession>
<protein>
    <submittedName>
        <fullName evidence="2">Uncharacterized protein</fullName>
    </submittedName>
</protein>
<dbReference type="AlphaFoldDB" id="A0A0F9H8U8"/>
<feature type="non-terminal residue" evidence="2">
    <location>
        <position position="1"/>
    </location>
</feature>
<proteinExistence type="predicted"/>
<keyword evidence="1" id="KW-0812">Transmembrane</keyword>
<organism evidence="2">
    <name type="scientific">marine sediment metagenome</name>
    <dbReference type="NCBI Taxonomy" id="412755"/>
    <lineage>
        <taxon>unclassified sequences</taxon>
        <taxon>metagenomes</taxon>
        <taxon>ecological metagenomes</taxon>
    </lineage>
</organism>
<sequence>DTTRRCGTIGGDPLPTPSTLRDLPSNVDYMGELFFGIPGWALGVLIAPSGPMTVLDADGSRK</sequence>
<reference evidence="2" key="1">
    <citation type="journal article" date="2015" name="Nature">
        <title>Complex archaea that bridge the gap between prokaryotes and eukaryotes.</title>
        <authorList>
            <person name="Spang A."/>
            <person name="Saw J.H."/>
            <person name="Jorgensen S.L."/>
            <person name="Zaremba-Niedzwiedzka K."/>
            <person name="Martijn J."/>
            <person name="Lind A.E."/>
            <person name="van Eijk R."/>
            <person name="Schleper C."/>
            <person name="Guy L."/>
            <person name="Ettema T.J."/>
        </authorList>
    </citation>
    <scope>NUCLEOTIDE SEQUENCE</scope>
</reference>
<evidence type="ECO:0000313" key="2">
    <source>
        <dbReference type="EMBL" id="KKL99416.1"/>
    </source>
</evidence>
<feature type="transmembrane region" description="Helical" evidence="1">
    <location>
        <begin position="33"/>
        <end position="55"/>
    </location>
</feature>
<name>A0A0F9H8U8_9ZZZZ</name>
<gene>
    <name evidence="2" type="ORF">LCGC14_1814580</name>
</gene>
<evidence type="ECO:0000256" key="1">
    <source>
        <dbReference type="SAM" id="Phobius"/>
    </source>
</evidence>
<dbReference type="EMBL" id="LAZR01017682">
    <property type="protein sequence ID" value="KKL99416.1"/>
    <property type="molecule type" value="Genomic_DNA"/>
</dbReference>